<feature type="chain" id="PRO_5040842574" description="DUF4362 domain-containing protein" evidence="2">
    <location>
        <begin position="21"/>
        <end position="138"/>
    </location>
</feature>
<sequence>MKLSTKSLALLLGCSFLLFGCSSEDTKEVKPKENEAVSKQEMDTKTESNQGLRPIEELIYKQVDRRGDDYKDYYYKVYFNHANKCVTEQHVVQGGYSPSMTSNYLLDGETKQPMCGKSIEEIKKLFQVKEKQDDLNRG</sequence>
<evidence type="ECO:0000313" key="3">
    <source>
        <dbReference type="EMBL" id="PFB07971.1"/>
    </source>
</evidence>
<evidence type="ECO:0000313" key="4">
    <source>
        <dbReference type="Proteomes" id="UP000220397"/>
    </source>
</evidence>
<dbReference type="PROSITE" id="PS51257">
    <property type="entry name" value="PROKAR_LIPOPROTEIN"/>
    <property type="match status" value="1"/>
</dbReference>
<dbReference type="AlphaFoldDB" id="A0A9X6VCJ8"/>
<comment type="caution">
    <text evidence="3">The sequence shown here is derived from an EMBL/GenBank/DDBJ whole genome shotgun (WGS) entry which is preliminary data.</text>
</comment>
<reference evidence="3 4" key="1">
    <citation type="submission" date="2017-09" db="EMBL/GenBank/DDBJ databases">
        <title>Large-scale bioinformatics analysis of Bacillus genomes uncovers conserved roles of natural products in bacterial physiology.</title>
        <authorList>
            <consortium name="Agbiome Team Llc"/>
            <person name="Bleich R.M."/>
            <person name="Kirk G.J."/>
            <person name="Santa Maria K.C."/>
            <person name="Allen S.E."/>
            <person name="Farag S."/>
            <person name="Shank E.A."/>
            <person name="Bowers A."/>
        </authorList>
    </citation>
    <scope>NUCLEOTIDE SEQUENCE [LARGE SCALE GENOMIC DNA]</scope>
    <source>
        <strain evidence="3 4">AFS015413</strain>
    </source>
</reference>
<protein>
    <recommendedName>
        <fullName evidence="5">DUF4362 domain-containing protein</fullName>
    </recommendedName>
</protein>
<organism evidence="3 4">
    <name type="scientific">Bacillus thuringiensis</name>
    <dbReference type="NCBI Taxonomy" id="1428"/>
    <lineage>
        <taxon>Bacteria</taxon>
        <taxon>Bacillati</taxon>
        <taxon>Bacillota</taxon>
        <taxon>Bacilli</taxon>
        <taxon>Bacillales</taxon>
        <taxon>Bacillaceae</taxon>
        <taxon>Bacillus</taxon>
        <taxon>Bacillus cereus group</taxon>
    </lineage>
</organism>
<name>A0A9X6VCJ8_BACTU</name>
<dbReference type="RefSeq" id="WP_098368830.1">
    <property type="nucleotide sequence ID" value="NZ_JARSYC010000018.1"/>
</dbReference>
<evidence type="ECO:0000256" key="2">
    <source>
        <dbReference type="SAM" id="SignalP"/>
    </source>
</evidence>
<dbReference type="EMBL" id="NTUS01000026">
    <property type="protein sequence ID" value="PFB07971.1"/>
    <property type="molecule type" value="Genomic_DNA"/>
</dbReference>
<feature type="signal peptide" evidence="2">
    <location>
        <begin position="1"/>
        <end position="20"/>
    </location>
</feature>
<feature type="compositionally biased region" description="Basic and acidic residues" evidence="1">
    <location>
        <begin position="28"/>
        <end position="46"/>
    </location>
</feature>
<dbReference type="Proteomes" id="UP000220397">
    <property type="component" value="Unassembled WGS sequence"/>
</dbReference>
<gene>
    <name evidence="3" type="ORF">CN398_09585</name>
</gene>
<evidence type="ECO:0008006" key="5">
    <source>
        <dbReference type="Google" id="ProtNLM"/>
    </source>
</evidence>
<accession>A0A9X6VCJ8</accession>
<proteinExistence type="predicted"/>
<keyword evidence="2" id="KW-0732">Signal</keyword>
<feature type="region of interest" description="Disordered" evidence="1">
    <location>
        <begin position="28"/>
        <end position="51"/>
    </location>
</feature>
<evidence type="ECO:0000256" key="1">
    <source>
        <dbReference type="SAM" id="MobiDB-lite"/>
    </source>
</evidence>